<comment type="caution">
    <text evidence="2">The sequence shown here is derived from an EMBL/GenBank/DDBJ whole genome shotgun (WGS) entry which is preliminary data.</text>
</comment>
<dbReference type="EMBL" id="JABANE010000100">
    <property type="protein sequence ID" value="NME71470.1"/>
    <property type="molecule type" value="Genomic_DNA"/>
</dbReference>
<keyword evidence="3" id="KW-1185">Reference proteome</keyword>
<organism evidence="2 3">
    <name type="scientific">Flammeovirga aprica JL-4</name>
    <dbReference type="NCBI Taxonomy" id="694437"/>
    <lineage>
        <taxon>Bacteria</taxon>
        <taxon>Pseudomonadati</taxon>
        <taxon>Bacteroidota</taxon>
        <taxon>Cytophagia</taxon>
        <taxon>Cytophagales</taxon>
        <taxon>Flammeovirgaceae</taxon>
        <taxon>Flammeovirga</taxon>
    </lineage>
</organism>
<dbReference type="PANTHER" id="PTHR43685">
    <property type="entry name" value="GLYCOSYLTRANSFERASE"/>
    <property type="match status" value="1"/>
</dbReference>
<dbReference type="GO" id="GO:0016740">
    <property type="term" value="F:transferase activity"/>
    <property type="evidence" value="ECO:0007669"/>
    <property type="project" value="UniProtKB-KW"/>
</dbReference>
<dbReference type="PANTHER" id="PTHR43685:SF11">
    <property type="entry name" value="GLYCOSYLTRANSFERASE TAGX-RELATED"/>
    <property type="match status" value="1"/>
</dbReference>
<dbReference type="Pfam" id="PF00535">
    <property type="entry name" value="Glycos_transf_2"/>
    <property type="match status" value="1"/>
</dbReference>
<gene>
    <name evidence="2" type="ORF">HHU12_26120</name>
</gene>
<reference evidence="2 3" key="1">
    <citation type="submission" date="2020-04" db="EMBL/GenBank/DDBJ databases">
        <title>Flammeovirga sp. SR4, a novel species isolated from seawater.</title>
        <authorList>
            <person name="Wang X."/>
        </authorList>
    </citation>
    <scope>NUCLEOTIDE SEQUENCE [LARGE SCALE GENOMIC DNA]</scope>
    <source>
        <strain evidence="2 3">ATCC 23126</strain>
    </source>
</reference>
<dbReference type="SUPFAM" id="SSF53448">
    <property type="entry name" value="Nucleotide-diphospho-sugar transferases"/>
    <property type="match status" value="1"/>
</dbReference>
<sequence length="323" mass="37787">MQNTPLVTIICLSFNHAPYIEDAIASIAHQTYQNIETIIVDDGSTDQSVNKITTSLQKYNLQAKFIALPDNIGNCKAFNTGLKEAKGKYVIDFAADDILLENRVKDDVYTFELKGEEYGAVFSDIMFINEQGKVQATSFYKRDEHGRLLEKVQEGEVYERILRNPPLFGAPSITFRTSYLKELGGYDEALAYEDYDIWIRLSRNCQFAFYDKVNTQKRKVKNSLSQSFYKRRGNELLKSTLRIVMKAKQLNQTEAENQSLSKSIVYHQRLSYYTENFHLAKSYFYLLKKLRKPAFIDYVFYYLSKLRIKVFPIYQLYQKYIQR</sequence>
<dbReference type="InterPro" id="IPR050834">
    <property type="entry name" value="Glycosyltransf_2"/>
</dbReference>
<evidence type="ECO:0000259" key="1">
    <source>
        <dbReference type="Pfam" id="PF00535"/>
    </source>
</evidence>
<evidence type="ECO:0000313" key="3">
    <source>
        <dbReference type="Proteomes" id="UP000576082"/>
    </source>
</evidence>
<evidence type="ECO:0000313" key="2">
    <source>
        <dbReference type="EMBL" id="NME71470.1"/>
    </source>
</evidence>
<protein>
    <submittedName>
        <fullName evidence="2">Glycosyltransferase</fullName>
    </submittedName>
</protein>
<accession>A0A7X9XC78</accession>
<proteinExistence type="predicted"/>
<dbReference type="Proteomes" id="UP000576082">
    <property type="component" value="Unassembled WGS sequence"/>
</dbReference>
<dbReference type="AlphaFoldDB" id="A0A7X9XC78"/>
<name>A0A7X9XC78_9BACT</name>
<dbReference type="Gene3D" id="3.90.550.10">
    <property type="entry name" value="Spore Coat Polysaccharide Biosynthesis Protein SpsA, Chain A"/>
    <property type="match status" value="1"/>
</dbReference>
<keyword evidence="2" id="KW-0808">Transferase</keyword>
<dbReference type="InterPro" id="IPR001173">
    <property type="entry name" value="Glyco_trans_2-like"/>
</dbReference>
<dbReference type="RefSeq" id="WP_169659686.1">
    <property type="nucleotide sequence ID" value="NZ_JABANE010000100.1"/>
</dbReference>
<feature type="domain" description="Glycosyltransferase 2-like" evidence="1">
    <location>
        <begin position="9"/>
        <end position="116"/>
    </location>
</feature>
<dbReference type="InterPro" id="IPR029044">
    <property type="entry name" value="Nucleotide-diphossugar_trans"/>
</dbReference>